<protein>
    <recommendedName>
        <fullName evidence="9">FAD-binding domain-containing protein</fullName>
    </recommendedName>
</protein>
<dbReference type="RefSeq" id="XP_022576853.1">
    <property type="nucleotide sequence ID" value="XM_022727799.1"/>
</dbReference>
<evidence type="ECO:0000313" key="8">
    <source>
        <dbReference type="Proteomes" id="UP000184188"/>
    </source>
</evidence>
<dbReference type="GO" id="GO:0016709">
    <property type="term" value="F:oxidoreductase activity, acting on paired donors, with incorporation or reduction of molecular oxygen, NAD(P)H as one donor, and incorporation of one atom of oxygen"/>
    <property type="evidence" value="ECO:0007669"/>
    <property type="project" value="UniProtKB-ARBA"/>
</dbReference>
<dbReference type="Pfam" id="PF01494">
    <property type="entry name" value="FAD_binding_3"/>
    <property type="match status" value="1"/>
</dbReference>
<dbReference type="PANTHER" id="PTHR43004">
    <property type="entry name" value="TRK SYSTEM POTASSIUM UPTAKE PROTEIN"/>
    <property type="match status" value="1"/>
</dbReference>
<evidence type="ECO:0000256" key="3">
    <source>
        <dbReference type="ARBA" id="ARBA00022827"/>
    </source>
</evidence>
<feature type="domain" description="Phenol hydroxylase-like C-terminal dimerisation" evidence="6">
    <location>
        <begin position="388"/>
        <end position="560"/>
    </location>
</feature>
<gene>
    <name evidence="7" type="ORF">ASPZODRAFT_2122335</name>
</gene>
<evidence type="ECO:0008006" key="9">
    <source>
        <dbReference type="Google" id="ProtNLM"/>
    </source>
</evidence>
<keyword evidence="4" id="KW-0560">Oxidoreductase</keyword>
<dbReference type="Gene3D" id="3.50.50.60">
    <property type="entry name" value="FAD/NAD(P)-binding domain"/>
    <property type="match status" value="1"/>
</dbReference>
<dbReference type="GeneID" id="34614263"/>
<dbReference type="Proteomes" id="UP000184188">
    <property type="component" value="Unassembled WGS sequence"/>
</dbReference>
<dbReference type="InterPro" id="IPR036249">
    <property type="entry name" value="Thioredoxin-like_sf"/>
</dbReference>
<dbReference type="PRINTS" id="PR00420">
    <property type="entry name" value="RNGMNOXGNASE"/>
</dbReference>
<sequence>MKVDVLIVGAGPAGLMAGAWMARTGVKTLIIDQKPCRTQSGHADGIESRTLEILDSFGIGEGVWRDSNRTIELSLWYQQQGVLQREAVMQNCNPGLSRYQECTLGQGKIEQRLLDLIHAHDCVEVQWNTSPVDLRVNIPGEYRIEMQIQTVQEVEIKTIHAKYLLGCDGAHSWVRERLGLRLEGDKMDEHWGVFDAIPITDFPDIRKRCIVRSPVGHLMVIPREARLVRCYVQLDCRTAAEFKKNYHADILVKLVATILQPYRFEASQLEWSTIYTVGQRLCQTLSMHNRVFLAGDAIHTHSPKAGQGMNVSMQDTFNLGWKLAAVLKGQASARILRTYEVERLAVAVRLVEFDKRMVQAVCGRTLNAHTRNSILQEENSSASGLTARYCPSLLTVPRGDLAANLTVGMRFPSTPVFCQSDARPWHLQQLLQSTGAWHLLVFGGNLSAVSQMKRVERLAAAVADHHLGILSAYLIHCASRQEVDLMDLPALFRPFDASHGYDYWKVFADRQPSVSSHGPGEAYRFYGVGEEGCVVLLRPDQHVSFIGSLEDINSIVVIFTSIGWNDRDS</sequence>
<proteinExistence type="inferred from homology"/>
<feature type="domain" description="FAD-binding" evidence="5">
    <location>
        <begin position="2"/>
        <end position="353"/>
    </location>
</feature>
<dbReference type="InterPro" id="IPR036188">
    <property type="entry name" value="FAD/NAD-bd_sf"/>
</dbReference>
<keyword evidence="8" id="KW-1185">Reference proteome</keyword>
<dbReference type="STRING" id="1073090.A0A1L9S594"/>
<reference evidence="8" key="1">
    <citation type="journal article" date="2017" name="Genome Biol.">
        <title>Comparative genomics reveals high biological diversity and specific adaptations in the industrially and medically important fungal genus Aspergillus.</title>
        <authorList>
            <person name="de Vries R.P."/>
            <person name="Riley R."/>
            <person name="Wiebenga A."/>
            <person name="Aguilar-Osorio G."/>
            <person name="Amillis S."/>
            <person name="Uchima C.A."/>
            <person name="Anderluh G."/>
            <person name="Asadollahi M."/>
            <person name="Askin M."/>
            <person name="Barry K."/>
            <person name="Battaglia E."/>
            <person name="Bayram O."/>
            <person name="Benocci T."/>
            <person name="Braus-Stromeyer S.A."/>
            <person name="Caldana C."/>
            <person name="Canovas D."/>
            <person name="Cerqueira G.C."/>
            <person name="Chen F."/>
            <person name="Chen W."/>
            <person name="Choi C."/>
            <person name="Clum A."/>
            <person name="Dos Santos R.A."/>
            <person name="Damasio A.R."/>
            <person name="Diallinas G."/>
            <person name="Emri T."/>
            <person name="Fekete E."/>
            <person name="Flipphi M."/>
            <person name="Freyberg S."/>
            <person name="Gallo A."/>
            <person name="Gournas C."/>
            <person name="Habgood R."/>
            <person name="Hainaut M."/>
            <person name="Harispe M.L."/>
            <person name="Henrissat B."/>
            <person name="Hilden K.S."/>
            <person name="Hope R."/>
            <person name="Hossain A."/>
            <person name="Karabika E."/>
            <person name="Karaffa L."/>
            <person name="Karanyi Z."/>
            <person name="Krasevec N."/>
            <person name="Kuo A."/>
            <person name="Kusch H."/>
            <person name="LaButti K."/>
            <person name="Lagendijk E.L."/>
            <person name="Lapidus A."/>
            <person name="Levasseur A."/>
            <person name="Lindquist E."/>
            <person name="Lipzen A."/>
            <person name="Logrieco A.F."/>
            <person name="MacCabe A."/>
            <person name="Maekelae M.R."/>
            <person name="Malavazi I."/>
            <person name="Melin P."/>
            <person name="Meyer V."/>
            <person name="Mielnichuk N."/>
            <person name="Miskei M."/>
            <person name="Molnar A.P."/>
            <person name="Mule G."/>
            <person name="Ngan C.Y."/>
            <person name="Orejas M."/>
            <person name="Orosz E."/>
            <person name="Ouedraogo J.P."/>
            <person name="Overkamp K.M."/>
            <person name="Park H.-S."/>
            <person name="Perrone G."/>
            <person name="Piumi F."/>
            <person name="Punt P.J."/>
            <person name="Ram A.F."/>
            <person name="Ramon A."/>
            <person name="Rauscher S."/>
            <person name="Record E."/>
            <person name="Riano-Pachon D.M."/>
            <person name="Robert V."/>
            <person name="Roehrig J."/>
            <person name="Ruller R."/>
            <person name="Salamov A."/>
            <person name="Salih N.S."/>
            <person name="Samson R.A."/>
            <person name="Sandor E."/>
            <person name="Sanguinetti M."/>
            <person name="Schuetze T."/>
            <person name="Sepcic K."/>
            <person name="Shelest E."/>
            <person name="Sherlock G."/>
            <person name="Sophianopoulou V."/>
            <person name="Squina F.M."/>
            <person name="Sun H."/>
            <person name="Susca A."/>
            <person name="Todd R.B."/>
            <person name="Tsang A."/>
            <person name="Unkles S.E."/>
            <person name="van de Wiele N."/>
            <person name="van Rossen-Uffink D."/>
            <person name="Oliveira J.V."/>
            <person name="Vesth T.C."/>
            <person name="Visser J."/>
            <person name="Yu J.-H."/>
            <person name="Zhou M."/>
            <person name="Andersen M.R."/>
            <person name="Archer D.B."/>
            <person name="Baker S.E."/>
            <person name="Benoit I."/>
            <person name="Brakhage A.A."/>
            <person name="Braus G.H."/>
            <person name="Fischer R."/>
            <person name="Frisvad J.C."/>
            <person name="Goldman G.H."/>
            <person name="Houbraken J."/>
            <person name="Oakley B."/>
            <person name="Pocsi I."/>
            <person name="Scazzocchio C."/>
            <person name="Seiboth B."/>
            <person name="vanKuyk P.A."/>
            <person name="Wortman J."/>
            <person name="Dyer P.S."/>
            <person name="Grigoriev I.V."/>
        </authorList>
    </citation>
    <scope>NUCLEOTIDE SEQUENCE [LARGE SCALE GENOMIC DNA]</scope>
    <source>
        <strain evidence="8">CBS 506.65</strain>
    </source>
</reference>
<keyword evidence="3" id="KW-0274">FAD</keyword>
<dbReference type="AlphaFoldDB" id="A0A1L9S594"/>
<dbReference type="InterPro" id="IPR050641">
    <property type="entry name" value="RIFMO-like"/>
</dbReference>
<evidence type="ECO:0000259" key="5">
    <source>
        <dbReference type="Pfam" id="PF01494"/>
    </source>
</evidence>
<comment type="similarity">
    <text evidence="1">Belongs to the PheA/TfdB FAD monooxygenase family.</text>
</comment>
<keyword evidence="2" id="KW-0285">Flavoprotein</keyword>
<accession>A0A1L9S594</accession>
<dbReference type="SUPFAM" id="SSF51905">
    <property type="entry name" value="FAD/NAD(P)-binding domain"/>
    <property type="match status" value="1"/>
</dbReference>
<dbReference type="InterPro" id="IPR012941">
    <property type="entry name" value="Phe_hydrox_C_dim_dom"/>
</dbReference>
<evidence type="ECO:0000313" key="7">
    <source>
        <dbReference type="EMBL" id="OJJ42343.1"/>
    </source>
</evidence>
<evidence type="ECO:0000259" key="6">
    <source>
        <dbReference type="Pfam" id="PF07976"/>
    </source>
</evidence>
<dbReference type="Gene3D" id="3.30.9.10">
    <property type="entry name" value="D-Amino Acid Oxidase, subunit A, domain 2"/>
    <property type="match status" value="1"/>
</dbReference>
<dbReference type="InterPro" id="IPR002938">
    <property type="entry name" value="FAD-bd"/>
</dbReference>
<name>A0A1L9S594_9EURO</name>
<dbReference type="SUPFAM" id="SSF54373">
    <property type="entry name" value="FAD-linked reductases, C-terminal domain"/>
    <property type="match status" value="1"/>
</dbReference>
<dbReference type="OrthoDB" id="1716816at2759"/>
<dbReference type="SUPFAM" id="SSF52833">
    <property type="entry name" value="Thioredoxin-like"/>
    <property type="match status" value="1"/>
</dbReference>
<evidence type="ECO:0000256" key="2">
    <source>
        <dbReference type="ARBA" id="ARBA00022630"/>
    </source>
</evidence>
<dbReference type="Pfam" id="PF07976">
    <property type="entry name" value="Phe_hydrox_dim"/>
    <property type="match status" value="1"/>
</dbReference>
<dbReference type="EMBL" id="KV878361">
    <property type="protein sequence ID" value="OJJ42343.1"/>
    <property type="molecule type" value="Genomic_DNA"/>
</dbReference>
<evidence type="ECO:0000256" key="4">
    <source>
        <dbReference type="ARBA" id="ARBA00023002"/>
    </source>
</evidence>
<organism evidence="7 8">
    <name type="scientific">Penicilliopsis zonata CBS 506.65</name>
    <dbReference type="NCBI Taxonomy" id="1073090"/>
    <lineage>
        <taxon>Eukaryota</taxon>
        <taxon>Fungi</taxon>
        <taxon>Dikarya</taxon>
        <taxon>Ascomycota</taxon>
        <taxon>Pezizomycotina</taxon>
        <taxon>Eurotiomycetes</taxon>
        <taxon>Eurotiomycetidae</taxon>
        <taxon>Eurotiales</taxon>
        <taxon>Aspergillaceae</taxon>
        <taxon>Penicilliopsis</taxon>
    </lineage>
</organism>
<dbReference type="PANTHER" id="PTHR43004:SF13">
    <property type="entry name" value="FAD-BINDING DOMAIN-CONTAINING PROTEIN-RELATED"/>
    <property type="match status" value="1"/>
</dbReference>
<dbReference type="Gene3D" id="3.40.30.20">
    <property type="match status" value="1"/>
</dbReference>
<dbReference type="VEuPathDB" id="FungiDB:ASPZODRAFT_2122335"/>
<dbReference type="CDD" id="cd02979">
    <property type="entry name" value="PHOX_C"/>
    <property type="match status" value="1"/>
</dbReference>
<evidence type="ECO:0000256" key="1">
    <source>
        <dbReference type="ARBA" id="ARBA00007801"/>
    </source>
</evidence>
<dbReference type="InterPro" id="IPR038220">
    <property type="entry name" value="PHOX_C_sf"/>
</dbReference>
<dbReference type="GO" id="GO:0071949">
    <property type="term" value="F:FAD binding"/>
    <property type="evidence" value="ECO:0007669"/>
    <property type="project" value="InterPro"/>
</dbReference>